<keyword evidence="1" id="KW-0812">Transmembrane</keyword>
<protein>
    <submittedName>
        <fullName evidence="2">Uncharacterized protein</fullName>
    </submittedName>
</protein>
<dbReference type="AlphaFoldDB" id="A0A0R3LP27"/>
<keyword evidence="1" id="KW-1133">Transmembrane helix</keyword>
<dbReference type="STRING" id="280332.CQ12_13840"/>
<evidence type="ECO:0000313" key="3">
    <source>
        <dbReference type="Proteomes" id="UP000050863"/>
    </source>
</evidence>
<dbReference type="EMBL" id="LLXZ01000071">
    <property type="protein sequence ID" value="KRR09564.1"/>
    <property type="molecule type" value="Genomic_DNA"/>
</dbReference>
<comment type="caution">
    <text evidence="2">The sequence shown here is derived from an EMBL/GenBank/DDBJ whole genome shotgun (WGS) entry which is preliminary data.</text>
</comment>
<dbReference type="RefSeq" id="WP_057835429.1">
    <property type="nucleotide sequence ID" value="NZ_LLXZ01000071.1"/>
</dbReference>
<organism evidence="2 3">
    <name type="scientific">Bradyrhizobium jicamae</name>
    <dbReference type="NCBI Taxonomy" id="280332"/>
    <lineage>
        <taxon>Bacteria</taxon>
        <taxon>Pseudomonadati</taxon>
        <taxon>Pseudomonadota</taxon>
        <taxon>Alphaproteobacteria</taxon>
        <taxon>Hyphomicrobiales</taxon>
        <taxon>Nitrobacteraceae</taxon>
        <taxon>Bradyrhizobium</taxon>
    </lineage>
</organism>
<proteinExistence type="predicted"/>
<reference evidence="2 3" key="1">
    <citation type="submission" date="2014-03" db="EMBL/GenBank/DDBJ databases">
        <title>Bradyrhizobium valentinum sp. nov., isolated from effective nodules of Lupinus mariae-josephae, a lupine endemic of basic-lime soils in Eastern Spain.</title>
        <authorList>
            <person name="Duran D."/>
            <person name="Rey L."/>
            <person name="Navarro A."/>
            <person name="Busquets A."/>
            <person name="Imperial J."/>
            <person name="Ruiz-Argueso T."/>
        </authorList>
    </citation>
    <scope>NUCLEOTIDE SEQUENCE [LARGE SCALE GENOMIC DNA]</scope>
    <source>
        <strain evidence="2 3">PAC68</strain>
    </source>
</reference>
<evidence type="ECO:0000256" key="1">
    <source>
        <dbReference type="SAM" id="Phobius"/>
    </source>
</evidence>
<name>A0A0R3LP27_9BRAD</name>
<sequence length="166" mass="18490">MADPDWFARAASGIALLISGATFIWTRVDKHRERKAAERAGLPSITLRWNPAADHQGWYSLKLTFRNITQSVRIDRVSLMRPRRSLIATWGGGTPPVRGLSGKMIEPKWEFHAAPNPVHGEAAATTHLQLKTTEDHAGAKVKIKLEGRYLHGAMTPFEMTVASQRD</sequence>
<feature type="transmembrane region" description="Helical" evidence="1">
    <location>
        <begin position="6"/>
        <end position="25"/>
    </location>
</feature>
<evidence type="ECO:0000313" key="2">
    <source>
        <dbReference type="EMBL" id="KRR09564.1"/>
    </source>
</evidence>
<gene>
    <name evidence="2" type="ORF">CQ12_13840</name>
</gene>
<keyword evidence="3" id="KW-1185">Reference proteome</keyword>
<accession>A0A0R3LP27</accession>
<keyword evidence="1" id="KW-0472">Membrane</keyword>
<dbReference type="Proteomes" id="UP000050863">
    <property type="component" value="Unassembled WGS sequence"/>
</dbReference>